<protein>
    <submittedName>
        <fullName evidence="2">Helix-turn-helix domain-containing protein</fullName>
    </submittedName>
</protein>
<keyword evidence="3" id="KW-1185">Reference proteome</keyword>
<dbReference type="PROSITE" id="PS50943">
    <property type="entry name" value="HTH_CROC1"/>
    <property type="match status" value="1"/>
</dbReference>
<accession>A0ABW3ZWJ5</accession>
<evidence type="ECO:0000259" key="1">
    <source>
        <dbReference type="PROSITE" id="PS50943"/>
    </source>
</evidence>
<dbReference type="RefSeq" id="WP_382401682.1">
    <property type="nucleotide sequence ID" value="NZ_JBHTNH010000028.1"/>
</dbReference>
<organism evidence="2 3">
    <name type="scientific">Lentibacillus salinarum</name>
    <dbReference type="NCBI Taxonomy" id="446820"/>
    <lineage>
        <taxon>Bacteria</taxon>
        <taxon>Bacillati</taxon>
        <taxon>Bacillota</taxon>
        <taxon>Bacilli</taxon>
        <taxon>Bacillales</taxon>
        <taxon>Bacillaceae</taxon>
        <taxon>Lentibacillus</taxon>
    </lineage>
</organism>
<dbReference type="InterPro" id="IPR010982">
    <property type="entry name" value="Lambda_DNA-bd_dom_sf"/>
</dbReference>
<evidence type="ECO:0000313" key="3">
    <source>
        <dbReference type="Proteomes" id="UP001597178"/>
    </source>
</evidence>
<comment type="caution">
    <text evidence="2">The sequence shown here is derived from an EMBL/GenBank/DDBJ whole genome shotgun (WGS) entry which is preliminary data.</text>
</comment>
<feature type="domain" description="HTH cro/C1-type" evidence="1">
    <location>
        <begin position="34"/>
        <end position="69"/>
    </location>
</feature>
<sequence length="104" mass="11723">MSIEWNLRHIMAKNNIWTGSELLRLMEDKAGYSMSPASISALLNEKPKLIRVETLDAICTALECTPNDLVVHKSTYIGSMKKSRVISKDQEEKKAINNRPLPPV</sequence>
<dbReference type="EMBL" id="JBHTNH010000028">
    <property type="protein sequence ID" value="MFD1362790.1"/>
    <property type="molecule type" value="Genomic_DNA"/>
</dbReference>
<dbReference type="Proteomes" id="UP001597178">
    <property type="component" value="Unassembled WGS sequence"/>
</dbReference>
<name>A0ABW3ZWJ5_9BACI</name>
<gene>
    <name evidence="2" type="ORF">ACFQ4A_14105</name>
</gene>
<evidence type="ECO:0000313" key="2">
    <source>
        <dbReference type="EMBL" id="MFD1362790.1"/>
    </source>
</evidence>
<proteinExistence type="predicted"/>
<dbReference type="SUPFAM" id="SSF47413">
    <property type="entry name" value="lambda repressor-like DNA-binding domains"/>
    <property type="match status" value="1"/>
</dbReference>
<reference evidence="3" key="1">
    <citation type="journal article" date="2019" name="Int. J. Syst. Evol. Microbiol.">
        <title>The Global Catalogue of Microorganisms (GCM) 10K type strain sequencing project: providing services to taxonomists for standard genome sequencing and annotation.</title>
        <authorList>
            <consortium name="The Broad Institute Genomics Platform"/>
            <consortium name="The Broad Institute Genome Sequencing Center for Infectious Disease"/>
            <person name="Wu L."/>
            <person name="Ma J."/>
        </authorList>
    </citation>
    <scope>NUCLEOTIDE SEQUENCE [LARGE SCALE GENOMIC DNA]</scope>
    <source>
        <strain evidence="3">CCUG 54822</strain>
    </source>
</reference>
<dbReference type="Pfam" id="PF13443">
    <property type="entry name" value="HTH_26"/>
    <property type="match status" value="1"/>
</dbReference>
<dbReference type="InterPro" id="IPR001387">
    <property type="entry name" value="Cro/C1-type_HTH"/>
</dbReference>